<dbReference type="HOGENOM" id="CLU_3055924_0_0_1"/>
<organism evidence="2 3">
    <name type="scientific">Dacryopinax primogenitus (strain DJM 731)</name>
    <name type="common">Brown rot fungus</name>
    <dbReference type="NCBI Taxonomy" id="1858805"/>
    <lineage>
        <taxon>Eukaryota</taxon>
        <taxon>Fungi</taxon>
        <taxon>Dikarya</taxon>
        <taxon>Basidiomycota</taxon>
        <taxon>Agaricomycotina</taxon>
        <taxon>Dacrymycetes</taxon>
        <taxon>Dacrymycetales</taxon>
        <taxon>Dacrymycetaceae</taxon>
        <taxon>Dacryopinax</taxon>
    </lineage>
</organism>
<evidence type="ECO:0000256" key="1">
    <source>
        <dbReference type="SAM" id="MobiDB-lite"/>
    </source>
</evidence>
<accession>M5G7M2</accession>
<keyword evidence="3" id="KW-1185">Reference proteome</keyword>
<protein>
    <submittedName>
        <fullName evidence="2">Uncharacterized protein</fullName>
    </submittedName>
</protein>
<evidence type="ECO:0000313" key="3">
    <source>
        <dbReference type="Proteomes" id="UP000030653"/>
    </source>
</evidence>
<dbReference type="RefSeq" id="XP_040628779.1">
    <property type="nucleotide sequence ID" value="XM_040772742.1"/>
</dbReference>
<sequence length="54" mass="6434">MDVRTVGHTPSDRKDRINNRYADKRRRGKIEITWIGLYRLPGKNSRMGWLKSSF</sequence>
<feature type="non-terminal residue" evidence="2">
    <location>
        <position position="54"/>
    </location>
</feature>
<dbReference type="GeneID" id="63687804"/>
<evidence type="ECO:0000313" key="2">
    <source>
        <dbReference type="EMBL" id="EJU01882.1"/>
    </source>
</evidence>
<dbReference type="AlphaFoldDB" id="M5G7M2"/>
<gene>
    <name evidence="2" type="ORF">DACRYDRAFT_22322</name>
</gene>
<dbReference type="Proteomes" id="UP000030653">
    <property type="component" value="Unassembled WGS sequence"/>
</dbReference>
<reference evidence="2 3" key="1">
    <citation type="journal article" date="2012" name="Science">
        <title>The Paleozoic origin of enzymatic lignin decomposition reconstructed from 31 fungal genomes.</title>
        <authorList>
            <person name="Floudas D."/>
            <person name="Binder M."/>
            <person name="Riley R."/>
            <person name="Barry K."/>
            <person name="Blanchette R.A."/>
            <person name="Henrissat B."/>
            <person name="Martinez A.T."/>
            <person name="Otillar R."/>
            <person name="Spatafora J.W."/>
            <person name="Yadav J.S."/>
            <person name="Aerts A."/>
            <person name="Benoit I."/>
            <person name="Boyd A."/>
            <person name="Carlson A."/>
            <person name="Copeland A."/>
            <person name="Coutinho P.M."/>
            <person name="de Vries R.P."/>
            <person name="Ferreira P."/>
            <person name="Findley K."/>
            <person name="Foster B."/>
            <person name="Gaskell J."/>
            <person name="Glotzer D."/>
            <person name="Gorecki P."/>
            <person name="Heitman J."/>
            <person name="Hesse C."/>
            <person name="Hori C."/>
            <person name="Igarashi K."/>
            <person name="Jurgens J.A."/>
            <person name="Kallen N."/>
            <person name="Kersten P."/>
            <person name="Kohler A."/>
            <person name="Kuees U."/>
            <person name="Kumar T.K.A."/>
            <person name="Kuo A."/>
            <person name="LaButti K."/>
            <person name="Larrondo L.F."/>
            <person name="Lindquist E."/>
            <person name="Ling A."/>
            <person name="Lombard V."/>
            <person name="Lucas S."/>
            <person name="Lundell T."/>
            <person name="Martin R."/>
            <person name="McLaughlin D.J."/>
            <person name="Morgenstern I."/>
            <person name="Morin E."/>
            <person name="Murat C."/>
            <person name="Nagy L.G."/>
            <person name="Nolan M."/>
            <person name="Ohm R.A."/>
            <person name="Patyshakuliyeva A."/>
            <person name="Rokas A."/>
            <person name="Ruiz-Duenas F.J."/>
            <person name="Sabat G."/>
            <person name="Salamov A."/>
            <person name="Samejima M."/>
            <person name="Schmutz J."/>
            <person name="Slot J.C."/>
            <person name="St John F."/>
            <person name="Stenlid J."/>
            <person name="Sun H."/>
            <person name="Sun S."/>
            <person name="Syed K."/>
            <person name="Tsang A."/>
            <person name="Wiebenga A."/>
            <person name="Young D."/>
            <person name="Pisabarro A."/>
            <person name="Eastwood D.C."/>
            <person name="Martin F."/>
            <person name="Cullen D."/>
            <person name="Grigoriev I.V."/>
            <person name="Hibbett D.S."/>
        </authorList>
    </citation>
    <scope>NUCLEOTIDE SEQUENCE [LARGE SCALE GENOMIC DNA]</scope>
    <source>
        <strain evidence="2 3">DJM-731 SS1</strain>
    </source>
</reference>
<feature type="region of interest" description="Disordered" evidence="1">
    <location>
        <begin position="1"/>
        <end position="20"/>
    </location>
</feature>
<dbReference type="EMBL" id="JH795863">
    <property type="protein sequence ID" value="EJU01882.1"/>
    <property type="molecule type" value="Genomic_DNA"/>
</dbReference>
<proteinExistence type="predicted"/>
<name>M5G7M2_DACPD</name>